<keyword evidence="5" id="KW-1185">Reference proteome</keyword>
<evidence type="ECO:0000313" key="4">
    <source>
        <dbReference type="EMBL" id="KAK2182606.1"/>
    </source>
</evidence>
<gene>
    <name evidence="4" type="ORF">NP493_347g03081</name>
</gene>
<proteinExistence type="predicted"/>
<dbReference type="PANTHER" id="PTHR23322">
    <property type="entry name" value="FAS-ASSOCIATED PROTEIN"/>
    <property type="match status" value="1"/>
</dbReference>
<dbReference type="EMBL" id="JAODUO010000346">
    <property type="protein sequence ID" value="KAK2182606.1"/>
    <property type="molecule type" value="Genomic_DNA"/>
</dbReference>
<dbReference type="Pfam" id="PF00789">
    <property type="entry name" value="UBX"/>
    <property type="match status" value="1"/>
</dbReference>
<feature type="signal peptide" evidence="2">
    <location>
        <begin position="1"/>
        <end position="19"/>
    </location>
</feature>
<evidence type="ECO:0000313" key="5">
    <source>
        <dbReference type="Proteomes" id="UP001209878"/>
    </source>
</evidence>
<dbReference type="InterPro" id="IPR050730">
    <property type="entry name" value="UBX_domain-protein"/>
</dbReference>
<dbReference type="InterPro" id="IPR029071">
    <property type="entry name" value="Ubiquitin-like_domsf"/>
</dbReference>
<dbReference type="Proteomes" id="UP001209878">
    <property type="component" value="Unassembled WGS sequence"/>
</dbReference>
<dbReference type="PANTHER" id="PTHR23322:SF93">
    <property type="entry name" value="UBX DOMAIN-CONTAINING PROTEIN 8"/>
    <property type="match status" value="1"/>
</dbReference>
<organism evidence="4 5">
    <name type="scientific">Ridgeia piscesae</name>
    <name type="common">Tubeworm</name>
    <dbReference type="NCBI Taxonomy" id="27915"/>
    <lineage>
        <taxon>Eukaryota</taxon>
        <taxon>Metazoa</taxon>
        <taxon>Spiralia</taxon>
        <taxon>Lophotrochozoa</taxon>
        <taxon>Annelida</taxon>
        <taxon>Polychaeta</taxon>
        <taxon>Sedentaria</taxon>
        <taxon>Canalipalpata</taxon>
        <taxon>Sabellida</taxon>
        <taxon>Siboglinidae</taxon>
        <taxon>Ridgeia</taxon>
    </lineage>
</organism>
<dbReference type="GO" id="GO:0043130">
    <property type="term" value="F:ubiquitin binding"/>
    <property type="evidence" value="ECO:0007669"/>
    <property type="project" value="TreeGrafter"/>
</dbReference>
<sequence length="245" mass="28161">MKGILLLALLAVLAHLLESWRSRLRDSRSNSQESTVDEERLKEQEKVERTRIQREHELKAEDYTERILKPRRDAKRQQQEEKMNQFSGPLWKGAAHALGGADNKDTPRTRDGSSTEAALLRQLPEEVLHPPTPPSPPKTSPQRVIVLPEEPEEGATDSVSIVLRTFQGRRHTRRFRTSDPVQVLLDYMTTIGYHQKVYTLMTSFPRHDLSNDPTFTLLQLDLTRAMVLNVEEKDASLNFDSRLTM</sequence>
<keyword evidence="2" id="KW-0732">Signal</keyword>
<reference evidence="4" key="1">
    <citation type="journal article" date="2023" name="Mol. Biol. Evol.">
        <title>Third-Generation Sequencing Reveals the Adaptive Role of the Epigenome in Three Deep-Sea Polychaetes.</title>
        <authorList>
            <person name="Perez M."/>
            <person name="Aroh O."/>
            <person name="Sun Y."/>
            <person name="Lan Y."/>
            <person name="Juniper S.K."/>
            <person name="Young C.R."/>
            <person name="Angers B."/>
            <person name="Qian P.Y."/>
        </authorList>
    </citation>
    <scope>NUCLEOTIDE SEQUENCE</scope>
    <source>
        <strain evidence="4">R07B-5</strain>
    </source>
</reference>
<dbReference type="AlphaFoldDB" id="A0AAD9NVK5"/>
<dbReference type="PROSITE" id="PS50033">
    <property type="entry name" value="UBX"/>
    <property type="match status" value="1"/>
</dbReference>
<protein>
    <recommendedName>
        <fullName evidence="3">UBX domain-containing protein</fullName>
    </recommendedName>
</protein>
<feature type="compositionally biased region" description="Basic and acidic residues" evidence="1">
    <location>
        <begin position="102"/>
        <end position="113"/>
    </location>
</feature>
<accession>A0AAD9NVK5</accession>
<evidence type="ECO:0000256" key="1">
    <source>
        <dbReference type="SAM" id="MobiDB-lite"/>
    </source>
</evidence>
<name>A0AAD9NVK5_RIDPI</name>
<feature type="compositionally biased region" description="Basic and acidic residues" evidence="1">
    <location>
        <begin position="37"/>
        <end position="83"/>
    </location>
</feature>
<evidence type="ECO:0000256" key="2">
    <source>
        <dbReference type="SAM" id="SignalP"/>
    </source>
</evidence>
<feature type="domain" description="UBX" evidence="3">
    <location>
        <begin position="154"/>
        <end position="230"/>
    </location>
</feature>
<dbReference type="SUPFAM" id="SSF54236">
    <property type="entry name" value="Ubiquitin-like"/>
    <property type="match status" value="1"/>
</dbReference>
<dbReference type="Gene3D" id="3.10.20.90">
    <property type="entry name" value="Phosphatidylinositol 3-kinase Catalytic Subunit, Chain A, domain 1"/>
    <property type="match status" value="1"/>
</dbReference>
<comment type="caution">
    <text evidence="4">The sequence shown here is derived from an EMBL/GenBank/DDBJ whole genome shotgun (WGS) entry which is preliminary data.</text>
</comment>
<evidence type="ECO:0000259" key="3">
    <source>
        <dbReference type="PROSITE" id="PS50033"/>
    </source>
</evidence>
<feature type="region of interest" description="Disordered" evidence="1">
    <location>
        <begin position="24"/>
        <end position="115"/>
    </location>
</feature>
<dbReference type="InterPro" id="IPR001012">
    <property type="entry name" value="UBX_dom"/>
</dbReference>
<feature type="chain" id="PRO_5041899747" description="UBX domain-containing protein" evidence="2">
    <location>
        <begin position="20"/>
        <end position="245"/>
    </location>
</feature>